<dbReference type="EMBL" id="CP028941">
    <property type="protein sequence ID" value="QKM62281.1"/>
    <property type="molecule type" value="Genomic_DNA"/>
</dbReference>
<keyword evidence="2" id="KW-1185">Reference proteome</keyword>
<protein>
    <submittedName>
        <fullName evidence="1">DNA-binding protein</fullName>
    </submittedName>
</protein>
<accession>A0A6M9PPD5</accession>
<organism evidence="1 2">
    <name type="scientific">Polynucleobacter antarcticus</name>
    <dbReference type="NCBI Taxonomy" id="1743162"/>
    <lineage>
        <taxon>Bacteria</taxon>
        <taxon>Pseudomonadati</taxon>
        <taxon>Pseudomonadota</taxon>
        <taxon>Betaproteobacteria</taxon>
        <taxon>Burkholderiales</taxon>
        <taxon>Burkholderiaceae</taxon>
        <taxon>Polynucleobacter</taxon>
    </lineage>
</organism>
<dbReference type="GO" id="GO:0003677">
    <property type="term" value="F:DNA binding"/>
    <property type="evidence" value="ECO:0007669"/>
    <property type="project" value="UniProtKB-KW"/>
</dbReference>
<dbReference type="RefSeq" id="WP_173942431.1">
    <property type="nucleotide sequence ID" value="NZ_CBCSCD010000003.1"/>
</dbReference>
<gene>
    <name evidence="1" type="ORF">DCO16_03860</name>
</gene>
<proteinExistence type="predicted"/>
<sequence>MGLTITAKDMFNQVKKMPSKERIKFFALIATNAFRENDFTDEQVFGNLKNDTFTAEESAQYLEISMPTFRRHVQSGKLIPKTVVGRSQFFATGDLQRFKQELD</sequence>
<evidence type="ECO:0000313" key="2">
    <source>
        <dbReference type="Proteomes" id="UP000500806"/>
    </source>
</evidence>
<dbReference type="KEGG" id="pani:DCO16_03860"/>
<evidence type="ECO:0000313" key="1">
    <source>
        <dbReference type="EMBL" id="QKM62281.1"/>
    </source>
</evidence>
<dbReference type="Proteomes" id="UP000500806">
    <property type="component" value="Chromosome"/>
</dbReference>
<keyword evidence="1" id="KW-0238">DNA-binding</keyword>
<reference evidence="1 2" key="1">
    <citation type="submission" date="2018-04" db="EMBL/GenBank/DDBJ databases">
        <title>Polynucleobacter sp. LimPoW16 genome.</title>
        <authorList>
            <person name="Hahn M.W."/>
        </authorList>
    </citation>
    <scope>NUCLEOTIDE SEQUENCE [LARGE SCALE GENOMIC DNA]</scope>
    <source>
        <strain evidence="1 2">LimPoW16</strain>
    </source>
</reference>
<dbReference type="AlphaFoldDB" id="A0A6M9PPD5"/>
<name>A0A6M9PPD5_9BURK</name>